<accession>Q6ANX8</accession>
<name>Q6ANX8_DESPS</name>
<dbReference type="HOGENOM" id="CLU_660097_0_0_7"/>
<dbReference type="OrthoDB" id="9255736at2"/>
<dbReference type="RefSeq" id="WP_011188458.1">
    <property type="nucleotide sequence ID" value="NC_006138.1"/>
</dbReference>
<sequence length="416" mass="47513">MKRTLLFILFAGIYLSGCARTGGIQAQQHTLEEWLDQQAIPYLVHELGDNPRFKGEPFLIVSMDRDNIETEIDALTIQLREDIIDGLLRKQGIGLVWRPSAAAPKHHTSLEDVECNASQREKYYVGIDISRTSVDGVFKVNIRALDIKAKSWVTGFGLSWRGRLSRGQQRALLQSSADEFLLGLRPLPFNKRQGDLLAAYLAKNLSCLFANMESDETIVYVEQDSPDNSPYFKNSFGILKNYLARYREVTVTDNPRQANIRIHIKAHQIYGGLYQVWLTSKYKENGIFVPGRETEAYVSLETVAGWERAEQASRSETGDGYQICFYHYRDNFAQKIYPVLKGLPGLTDIRRRYDQSTTGSRSSVCYSLSLRQKSLWQMDELISWLANEMNSEGIYNYSFTPVTDDSLQVTFNRGFE</sequence>
<evidence type="ECO:0000313" key="2">
    <source>
        <dbReference type="Proteomes" id="UP000000602"/>
    </source>
</evidence>
<dbReference type="EMBL" id="CR522870">
    <property type="protein sequence ID" value="CAG35946.1"/>
    <property type="molecule type" value="Genomic_DNA"/>
</dbReference>
<keyword evidence="2" id="KW-1185">Reference proteome</keyword>
<dbReference type="AlphaFoldDB" id="Q6ANX8"/>
<reference evidence="2" key="1">
    <citation type="journal article" date="2004" name="Environ. Microbiol.">
        <title>The genome of Desulfotalea psychrophila, a sulfate-reducing bacterium from permanently cold Arctic sediments.</title>
        <authorList>
            <person name="Rabus R."/>
            <person name="Ruepp A."/>
            <person name="Frickey T."/>
            <person name="Rattei T."/>
            <person name="Fartmann B."/>
            <person name="Stark M."/>
            <person name="Bauer M."/>
            <person name="Zibat A."/>
            <person name="Lombardot T."/>
            <person name="Becker I."/>
            <person name="Amann J."/>
            <person name="Gellner K."/>
            <person name="Teeling H."/>
            <person name="Leuschner W.D."/>
            <person name="Gloeckner F.-O."/>
            <person name="Lupas A.N."/>
            <person name="Amann R."/>
            <person name="Klenk H.-P."/>
        </authorList>
    </citation>
    <scope>NUCLEOTIDE SEQUENCE [LARGE SCALE GENOMIC DNA]</scope>
    <source>
        <strain evidence="2">DSM 12343 / LSv54</strain>
    </source>
</reference>
<evidence type="ECO:0000313" key="1">
    <source>
        <dbReference type="EMBL" id="CAG35946.1"/>
    </source>
</evidence>
<protein>
    <submittedName>
        <fullName evidence="1">Uncharacterized protein</fullName>
    </submittedName>
</protein>
<organism evidence="1 2">
    <name type="scientific">Desulfotalea psychrophila (strain LSv54 / DSM 12343)</name>
    <dbReference type="NCBI Taxonomy" id="177439"/>
    <lineage>
        <taxon>Bacteria</taxon>
        <taxon>Pseudomonadati</taxon>
        <taxon>Thermodesulfobacteriota</taxon>
        <taxon>Desulfobulbia</taxon>
        <taxon>Desulfobulbales</taxon>
        <taxon>Desulfocapsaceae</taxon>
        <taxon>Desulfotalea</taxon>
    </lineage>
</organism>
<gene>
    <name evidence="1" type="ordered locus">DP1217</name>
</gene>
<proteinExistence type="predicted"/>
<dbReference type="STRING" id="177439.DP1217"/>
<dbReference type="eggNOG" id="ENOG50339F6">
    <property type="taxonomic scope" value="Bacteria"/>
</dbReference>
<dbReference type="Proteomes" id="UP000000602">
    <property type="component" value="Chromosome"/>
</dbReference>
<dbReference type="KEGG" id="dps:DP1217"/>